<reference evidence="6" key="1">
    <citation type="submission" date="2014-05" db="EMBL/GenBank/DDBJ databases">
        <authorList>
            <person name="Chronopoulou M."/>
        </authorList>
    </citation>
    <scope>NUCLEOTIDE SEQUENCE</scope>
    <source>
        <tissue evidence="6">Whole organism</tissue>
    </source>
</reference>
<dbReference type="GO" id="GO:0008138">
    <property type="term" value="F:protein tyrosine/serine/threonine phosphatase activity"/>
    <property type="evidence" value="ECO:0007669"/>
    <property type="project" value="UniProtKB-UniRule"/>
</dbReference>
<comment type="catalytic activity">
    <reaction evidence="3">
        <text>O-phospho-L-tyrosyl-[protein] + H2O = L-tyrosyl-[protein] + phosphate</text>
        <dbReference type="Rhea" id="RHEA:10684"/>
        <dbReference type="Rhea" id="RHEA-COMP:10136"/>
        <dbReference type="Rhea" id="RHEA-COMP:20101"/>
        <dbReference type="ChEBI" id="CHEBI:15377"/>
        <dbReference type="ChEBI" id="CHEBI:43474"/>
        <dbReference type="ChEBI" id="CHEBI:46858"/>
        <dbReference type="ChEBI" id="CHEBI:61978"/>
        <dbReference type="EC" id="3.1.3.48"/>
    </reaction>
</comment>
<dbReference type="EMBL" id="HACA01019169">
    <property type="protein sequence ID" value="CDW36530.1"/>
    <property type="molecule type" value="Transcribed_RNA"/>
</dbReference>
<protein>
    <recommendedName>
        <fullName evidence="3">Dual specificity protein phosphatase</fullName>
        <ecNumber evidence="3">3.1.3.16</ecNumber>
        <ecNumber evidence="3">3.1.3.48</ecNumber>
    </recommendedName>
</protein>
<dbReference type="GO" id="GO:0004722">
    <property type="term" value="F:protein serine/threonine phosphatase activity"/>
    <property type="evidence" value="ECO:0007669"/>
    <property type="project" value="UniProtKB-EC"/>
</dbReference>
<proteinExistence type="inferred from homology"/>
<dbReference type="PRINTS" id="PR01908">
    <property type="entry name" value="ADSPHPHTASE"/>
</dbReference>
<organism evidence="6">
    <name type="scientific">Lepeophtheirus salmonis</name>
    <name type="common">Salmon louse</name>
    <name type="synonym">Caligus salmonis</name>
    <dbReference type="NCBI Taxonomy" id="72036"/>
    <lineage>
        <taxon>Eukaryota</taxon>
        <taxon>Metazoa</taxon>
        <taxon>Ecdysozoa</taxon>
        <taxon>Arthropoda</taxon>
        <taxon>Crustacea</taxon>
        <taxon>Multicrustacea</taxon>
        <taxon>Hexanauplia</taxon>
        <taxon>Copepoda</taxon>
        <taxon>Siphonostomatoida</taxon>
        <taxon>Caligidae</taxon>
        <taxon>Lepeophtheirus</taxon>
    </lineage>
</organism>
<dbReference type="CDD" id="cd14515">
    <property type="entry name" value="DUSP3-like"/>
    <property type="match status" value="1"/>
</dbReference>
<comment type="catalytic activity">
    <reaction evidence="3">
        <text>O-phospho-L-threonyl-[protein] + H2O = L-threonyl-[protein] + phosphate</text>
        <dbReference type="Rhea" id="RHEA:47004"/>
        <dbReference type="Rhea" id="RHEA-COMP:11060"/>
        <dbReference type="Rhea" id="RHEA-COMP:11605"/>
        <dbReference type="ChEBI" id="CHEBI:15377"/>
        <dbReference type="ChEBI" id="CHEBI:30013"/>
        <dbReference type="ChEBI" id="CHEBI:43474"/>
        <dbReference type="ChEBI" id="CHEBI:61977"/>
        <dbReference type="EC" id="3.1.3.16"/>
    </reaction>
</comment>
<dbReference type="EC" id="3.1.3.48" evidence="3"/>
<evidence type="ECO:0000256" key="3">
    <source>
        <dbReference type="RuleBase" id="RU366038"/>
    </source>
</evidence>
<comment type="similarity">
    <text evidence="1 3">Belongs to the protein-tyrosine phosphatase family. Non-receptor class dual specificity subfamily.</text>
</comment>
<dbReference type="AlphaFoldDB" id="A0A0K2UEP8"/>
<dbReference type="PANTHER" id="PTHR45682:SF5">
    <property type="entry name" value="DUAL SPECIFICITY PROTEIN PHOSPHATASE"/>
    <property type="match status" value="1"/>
</dbReference>
<evidence type="ECO:0000313" key="6">
    <source>
        <dbReference type="EMBL" id="CDW36530.1"/>
    </source>
</evidence>
<evidence type="ECO:0000256" key="2">
    <source>
        <dbReference type="PIRSR" id="PIRSR620405-1"/>
    </source>
</evidence>
<keyword evidence="3" id="KW-0378">Hydrolase</keyword>
<dbReference type="PRINTS" id="PR01909">
    <property type="entry name" value="ADSPHPHTASEA"/>
</dbReference>
<dbReference type="PANTHER" id="PTHR45682">
    <property type="entry name" value="AGAP008228-PA"/>
    <property type="match status" value="1"/>
</dbReference>
<dbReference type="GO" id="GO:0043409">
    <property type="term" value="P:negative regulation of MAPK cascade"/>
    <property type="evidence" value="ECO:0007669"/>
    <property type="project" value="TreeGrafter"/>
</dbReference>
<dbReference type="InterPro" id="IPR029021">
    <property type="entry name" value="Prot-tyrosine_phosphatase-like"/>
</dbReference>
<feature type="active site" description="Phosphocysteine intermediate" evidence="2">
    <location>
        <position position="141"/>
    </location>
</feature>
<comment type="function">
    <text evidence="3">Dual specificity phosphatase able to dephosphorylate phosphotyrosine, phosphoserine and phosphothreonine residues, with a preference for phosphotyrosine as a substrate.</text>
</comment>
<dbReference type="PROSITE" id="PS50054">
    <property type="entry name" value="TYR_PHOSPHATASE_DUAL"/>
    <property type="match status" value="1"/>
</dbReference>
<dbReference type="InterPro" id="IPR020422">
    <property type="entry name" value="TYR_PHOSPHATASE_DUAL_dom"/>
</dbReference>
<dbReference type="InterPro" id="IPR000340">
    <property type="entry name" value="Dual-sp_phosphatase_cat-dom"/>
</dbReference>
<dbReference type="Gene3D" id="3.90.190.10">
    <property type="entry name" value="Protein tyrosine phosphatase superfamily"/>
    <property type="match status" value="1"/>
</dbReference>
<dbReference type="EC" id="3.1.3.16" evidence="3"/>
<dbReference type="InterPro" id="IPR000387">
    <property type="entry name" value="Tyr_Pase_dom"/>
</dbReference>
<keyword evidence="3" id="KW-0904">Protein phosphatase</keyword>
<dbReference type="SUPFAM" id="SSF52799">
    <property type="entry name" value="(Phosphotyrosine protein) phosphatases II"/>
    <property type="match status" value="1"/>
</dbReference>
<comment type="catalytic activity">
    <reaction evidence="3">
        <text>O-phospho-L-seryl-[protein] + H2O = L-seryl-[protein] + phosphate</text>
        <dbReference type="Rhea" id="RHEA:20629"/>
        <dbReference type="Rhea" id="RHEA-COMP:9863"/>
        <dbReference type="Rhea" id="RHEA-COMP:11604"/>
        <dbReference type="ChEBI" id="CHEBI:15377"/>
        <dbReference type="ChEBI" id="CHEBI:29999"/>
        <dbReference type="ChEBI" id="CHEBI:43474"/>
        <dbReference type="ChEBI" id="CHEBI:83421"/>
        <dbReference type="EC" id="3.1.3.16"/>
    </reaction>
</comment>
<dbReference type="SMART" id="SM00195">
    <property type="entry name" value="DSPc"/>
    <property type="match status" value="1"/>
</dbReference>
<dbReference type="PROSITE" id="PS50056">
    <property type="entry name" value="TYR_PHOSPHATASE_2"/>
    <property type="match status" value="1"/>
</dbReference>
<evidence type="ECO:0000256" key="1">
    <source>
        <dbReference type="ARBA" id="ARBA00008601"/>
    </source>
</evidence>
<feature type="domain" description="Tyrosine specific protein phosphatases" evidence="5">
    <location>
        <begin position="123"/>
        <end position="175"/>
    </location>
</feature>
<dbReference type="InterPro" id="IPR020405">
    <property type="entry name" value="Atypical_DUSP_subfamA"/>
</dbReference>
<accession>A0A0K2UEP8</accession>
<evidence type="ECO:0000259" key="5">
    <source>
        <dbReference type="PROSITE" id="PS50056"/>
    </source>
</evidence>
<dbReference type="OrthoDB" id="253091at2759"/>
<evidence type="ECO:0000259" key="4">
    <source>
        <dbReference type="PROSITE" id="PS50054"/>
    </source>
</evidence>
<dbReference type="GO" id="GO:0033549">
    <property type="term" value="F:MAP kinase phosphatase activity"/>
    <property type="evidence" value="ECO:0007669"/>
    <property type="project" value="TreeGrafter"/>
</dbReference>
<name>A0A0K2UEP8_LEPSM</name>
<dbReference type="GO" id="GO:0004725">
    <property type="term" value="F:protein tyrosine phosphatase activity"/>
    <property type="evidence" value="ECO:0007669"/>
    <property type="project" value="UniProtKB-EC"/>
</dbReference>
<dbReference type="Pfam" id="PF00782">
    <property type="entry name" value="DSPc"/>
    <property type="match status" value="1"/>
</dbReference>
<sequence length="203" mass="22993">MSFSMDPRAVNATTGKYLMRTFNVEPPEKRLMPGYPTFRGYGDRLKIGIDCDEIYPGIIIGSGITAKNMDYLNKIGITHILNTAENDVNLNPGKFAKQGIRYKGFRCMDVPHADISQYFDECAEFIDLALSFSQTKVFVACLLGFSRSTAIVAAYLMKKKGFTATQAITEMRSIREVKPNVGFLQQLGKLDDTLRKERFRRKY</sequence>
<dbReference type="GO" id="GO:0005737">
    <property type="term" value="C:cytoplasm"/>
    <property type="evidence" value="ECO:0007669"/>
    <property type="project" value="TreeGrafter"/>
</dbReference>
<feature type="domain" description="Tyrosine-protein phosphatase" evidence="4">
    <location>
        <begin position="50"/>
        <end position="196"/>
    </location>
</feature>